<sequence length="58" mass="6817">MSSINLSDCQHISDRGLIRIATQLGRLEVLRLSKCRVRAQFRFPNHILRELQPEVSKW</sequence>
<evidence type="ECO:0000313" key="2">
    <source>
        <dbReference type="Proteomes" id="UP000282613"/>
    </source>
</evidence>
<dbReference type="EMBL" id="UYRS01000253">
    <property type="protein sequence ID" value="VDK22635.1"/>
    <property type="molecule type" value="Genomic_DNA"/>
</dbReference>
<proteinExistence type="predicted"/>
<accession>A0A3P6P4R3</accession>
<dbReference type="OrthoDB" id="550575at2759"/>
<protein>
    <submittedName>
        <fullName evidence="1">Uncharacterized protein</fullName>
    </submittedName>
</protein>
<keyword evidence="2" id="KW-1185">Reference proteome</keyword>
<dbReference type="InterPro" id="IPR032675">
    <property type="entry name" value="LRR_dom_sf"/>
</dbReference>
<organism evidence="1 2">
    <name type="scientific">Taenia asiatica</name>
    <name type="common">Asian tapeworm</name>
    <dbReference type="NCBI Taxonomy" id="60517"/>
    <lineage>
        <taxon>Eukaryota</taxon>
        <taxon>Metazoa</taxon>
        <taxon>Spiralia</taxon>
        <taxon>Lophotrochozoa</taxon>
        <taxon>Platyhelminthes</taxon>
        <taxon>Cestoda</taxon>
        <taxon>Eucestoda</taxon>
        <taxon>Cyclophyllidea</taxon>
        <taxon>Taeniidae</taxon>
        <taxon>Taenia</taxon>
    </lineage>
</organism>
<name>A0A3P6P4R3_TAEAS</name>
<gene>
    <name evidence="1" type="ORF">TASK_LOCUS1184</name>
</gene>
<reference evidence="1 2" key="1">
    <citation type="submission" date="2018-11" db="EMBL/GenBank/DDBJ databases">
        <authorList>
            <consortium name="Pathogen Informatics"/>
        </authorList>
    </citation>
    <scope>NUCLEOTIDE SEQUENCE [LARGE SCALE GENOMIC DNA]</scope>
</reference>
<dbReference type="AlphaFoldDB" id="A0A3P6P4R3"/>
<dbReference type="SUPFAM" id="SSF52047">
    <property type="entry name" value="RNI-like"/>
    <property type="match status" value="1"/>
</dbReference>
<evidence type="ECO:0000313" key="1">
    <source>
        <dbReference type="EMBL" id="VDK22635.1"/>
    </source>
</evidence>
<dbReference type="Gene3D" id="3.80.10.10">
    <property type="entry name" value="Ribonuclease Inhibitor"/>
    <property type="match status" value="1"/>
</dbReference>
<dbReference type="Proteomes" id="UP000282613">
    <property type="component" value="Unassembled WGS sequence"/>
</dbReference>